<feature type="domain" description="Cathepsin propeptide inhibitor" evidence="5">
    <location>
        <begin position="182"/>
        <end position="240"/>
    </location>
</feature>
<feature type="region of interest" description="Disordered" evidence="4">
    <location>
        <begin position="738"/>
        <end position="790"/>
    </location>
</feature>
<dbReference type="HOGENOM" id="CLU_005695_0_0_1"/>
<reference evidence="6" key="2">
    <citation type="submission" date="2018-05" db="EMBL/GenBank/DDBJ databases">
        <title>OpunRS2 (Oryza punctata Reference Sequence Version 2).</title>
        <authorList>
            <person name="Zhang J."/>
            <person name="Kudrna D."/>
            <person name="Lee S."/>
            <person name="Talag J."/>
            <person name="Welchert J."/>
            <person name="Wing R.A."/>
        </authorList>
    </citation>
    <scope>NUCLEOTIDE SEQUENCE [LARGE SCALE GENOMIC DNA]</scope>
</reference>
<proteinExistence type="inferred from homology"/>
<sequence length="1390" mass="158093">MSLRALASLLTRRLSARGAQAPRSAAAGTRPAPRALRTLVSLRFPQDLRSKISSLARSGSRSRPLSAQRDLGVGRGTVKGALALTSSLAGLLLGFLYFKQDRDDSAWEETRKEKEETVKWRDVIDPSVMANFTRKDGTFAYPDYFDYLRKCSDKEEAIVDDVANTDEEDNNVVDEAAMKSKFEDWMKEHDRRYITEKEKAHRYENFKKAVKGIDKLNIKRGMRSPLAAPTELADYTDEELQRLGILADESYWEEYLDHIHTAIARGYVFRVDDENVCEAVKKYGYYKEDQDLVLEASNYILIYAMFLRALASLLARRLSARGAQAQRSAAAGTRPAAPRSLRTIRDLGVGHGAVKGALALASSLAGLLGFLYFKPDRDDSAEEETRKEEEVSVHWRDVMEPSVMARFTRKDGTFAYLDYIDYLNSQMNHGGKPLYDMKCSEKEEIIVDVAADTDEDGNNVVDEVAMKAKFEDWMKEHGRRYITEKEKAHRYENFKKVVNGINKFNAKRGMRGSLLAPLAPNELADYSEEELHGLGTLADESHWEGYLDHVHTMIARGNDIHHNENACEAVKKRFAASIDVRPLQMASRGRGRGRGRRGGGYGFDHPAKHTPHEDFPDITLPEMTCARATMEEKALIQSTLKFEDFWKTSCYHLEEDVPKKKNDDKEIERYSDRKRKTHSKREALASYLTLTPSNFPVELVQGSRRGQPSNKKLRWDRSSDDQAFEVFEKLEEKHKARASSLIFEDGDKKTEKDGDDEDEHEEEEVEEEENSDDDYNQNIEFDDDDDDWNQEEEAPYDQFIAMSLRALASLLTRRLSARGAQAPRSAAAGTRPAPRALRTLVSLRFPQDLRSKISSLARSGSRSRPLSAQRDLGVGRGTVKGALALTSSLAGLLLGFLYFKQDRDDSAWEETRKEKEETVKWRDVIDPSVMANFTRKDGTFAYPDYFDYLRKCSDKEEAIVDDVANTDEEDNNVVDEAAMKSKFEDWMKEHDRRYITEKEKAHRYENFKKAVKGIDKLNIKRGMRSPLAAPTELADYTDEELQRLGILADESYWEEYLDHIHTAIARGYVFRVDDENVCEAVKKAMFLRALASLLARRLSARGAQAQRSAAAGTRPAAPRSLRTIRDLGVGHGAVKGALALASSLAGLLGFLYFKPDRDDSAEEETRKEEEVSVHWRDVMEPSVMARFTRKDGTFAYLDYIDYLNSQMNHGGKPLYDMKCSEKEEIIVDVAADTDEDGNNVVDEVAMKAKFEDWMKEHGRRYITEKEKAHRYENFKKVVNGINKFNAKRGMRGSLLAPLAPNELADYSEEELHGLGTLADESHWEGYLDHVHTMIARGNDIHHNENACEAVKKVYVYPKLSAQVSLFIQYDHCKEDQILFWKPANNINCTC</sequence>
<dbReference type="Gramene" id="OPUNC07G20450.4">
    <property type="protein sequence ID" value="OPUNC07G20450.4"/>
    <property type="gene ID" value="OPUNC07G20450"/>
</dbReference>
<feature type="domain" description="Cathepsin propeptide inhibitor" evidence="5">
    <location>
        <begin position="983"/>
        <end position="1041"/>
    </location>
</feature>
<comment type="similarity">
    <text evidence="2">Belongs to the eukaryotic RPC7 RNA polymerase subunit family.</text>
</comment>
<feature type="compositionally biased region" description="Acidic residues" evidence="4">
    <location>
        <begin position="753"/>
        <end position="790"/>
    </location>
</feature>
<dbReference type="PANTHER" id="PTHR15367:SF2">
    <property type="entry name" value="DNA-DIRECTED RNA POLYMERASE III SUBUNIT"/>
    <property type="match status" value="1"/>
</dbReference>
<feature type="region of interest" description="Disordered" evidence="4">
    <location>
        <begin position="586"/>
        <end position="618"/>
    </location>
</feature>
<evidence type="ECO:0000313" key="7">
    <source>
        <dbReference type="Proteomes" id="UP000026962"/>
    </source>
</evidence>
<dbReference type="EnsemblPlants" id="OPUNC07G20450.4">
    <property type="protein sequence ID" value="OPUNC07G20450.4"/>
    <property type="gene ID" value="OPUNC07G20450"/>
</dbReference>
<dbReference type="InterPro" id="IPR013201">
    <property type="entry name" value="Prot_inhib_I29"/>
</dbReference>
<organism evidence="6">
    <name type="scientific">Oryza punctata</name>
    <name type="common">Red rice</name>
    <dbReference type="NCBI Taxonomy" id="4537"/>
    <lineage>
        <taxon>Eukaryota</taxon>
        <taxon>Viridiplantae</taxon>
        <taxon>Streptophyta</taxon>
        <taxon>Embryophyta</taxon>
        <taxon>Tracheophyta</taxon>
        <taxon>Spermatophyta</taxon>
        <taxon>Magnoliopsida</taxon>
        <taxon>Liliopsida</taxon>
        <taxon>Poales</taxon>
        <taxon>Poaceae</taxon>
        <taxon>BOP clade</taxon>
        <taxon>Oryzoideae</taxon>
        <taxon>Oryzeae</taxon>
        <taxon>Oryzinae</taxon>
        <taxon>Oryza</taxon>
    </lineage>
</organism>
<keyword evidence="7" id="KW-1185">Reference proteome</keyword>
<dbReference type="Pfam" id="PF11705">
    <property type="entry name" value="RNA_pol_3_Rpc31"/>
    <property type="match status" value="1"/>
</dbReference>
<dbReference type="eggNOG" id="ENOG502S1T9">
    <property type="taxonomic scope" value="Eukaryota"/>
</dbReference>
<dbReference type="InterPro" id="IPR024661">
    <property type="entry name" value="RNA_pol_III_Rpc31"/>
</dbReference>
<evidence type="ECO:0000313" key="6">
    <source>
        <dbReference type="EnsemblPlants" id="OPUNC07G20450.4"/>
    </source>
</evidence>
<dbReference type="PANTHER" id="PTHR15367">
    <property type="entry name" value="DNA-DIRECTED RNA POLYMERASE III"/>
    <property type="match status" value="1"/>
</dbReference>
<dbReference type="Pfam" id="PF08246">
    <property type="entry name" value="Inhibitor_I29"/>
    <property type="match status" value="4"/>
</dbReference>
<accession>A0A0E0LN74</accession>
<feature type="domain" description="Cathepsin propeptide inhibitor" evidence="5">
    <location>
        <begin position="470"/>
        <end position="531"/>
    </location>
</feature>
<evidence type="ECO:0000256" key="4">
    <source>
        <dbReference type="SAM" id="MobiDB-lite"/>
    </source>
</evidence>
<evidence type="ECO:0000256" key="2">
    <source>
        <dbReference type="ARBA" id="ARBA00008352"/>
    </source>
</evidence>
<comment type="subcellular location">
    <subcellularLocation>
        <location evidence="1">Nucleus</location>
    </subcellularLocation>
</comment>
<feature type="compositionally biased region" description="Basic and acidic residues" evidence="4">
    <location>
        <begin position="605"/>
        <end position="615"/>
    </location>
</feature>
<name>A0A0E0LN74_ORYPU</name>
<evidence type="ECO:0000259" key="5">
    <source>
        <dbReference type="SMART" id="SM00848"/>
    </source>
</evidence>
<protein>
    <recommendedName>
        <fullName evidence="5">Cathepsin propeptide inhibitor domain-containing protein</fullName>
    </recommendedName>
</protein>
<dbReference type="GO" id="GO:0005666">
    <property type="term" value="C:RNA polymerase III complex"/>
    <property type="evidence" value="ECO:0007669"/>
    <property type="project" value="TreeGrafter"/>
</dbReference>
<dbReference type="Proteomes" id="UP000026962">
    <property type="component" value="Chromosome 7"/>
</dbReference>
<dbReference type="InterPro" id="IPR038765">
    <property type="entry name" value="Papain-like_cys_pep_sf"/>
</dbReference>
<feature type="domain" description="Cathepsin propeptide inhibitor" evidence="5">
    <location>
        <begin position="1250"/>
        <end position="1311"/>
    </location>
</feature>
<evidence type="ECO:0000256" key="3">
    <source>
        <dbReference type="ARBA" id="ARBA00023242"/>
    </source>
</evidence>
<dbReference type="Gene3D" id="1.10.287.2250">
    <property type="match status" value="4"/>
</dbReference>
<reference evidence="6" key="1">
    <citation type="submission" date="2015-04" db="UniProtKB">
        <authorList>
            <consortium name="EnsemblPlants"/>
        </authorList>
    </citation>
    <scope>IDENTIFICATION</scope>
</reference>
<dbReference type="GO" id="GO:0006383">
    <property type="term" value="P:transcription by RNA polymerase III"/>
    <property type="evidence" value="ECO:0007669"/>
    <property type="project" value="InterPro"/>
</dbReference>
<dbReference type="SMART" id="SM00848">
    <property type="entry name" value="Inhibitor_I29"/>
    <property type="match status" value="4"/>
</dbReference>
<dbReference type="SUPFAM" id="SSF54001">
    <property type="entry name" value="Cysteine proteinases"/>
    <property type="match status" value="4"/>
</dbReference>
<evidence type="ECO:0000256" key="1">
    <source>
        <dbReference type="ARBA" id="ARBA00004123"/>
    </source>
</evidence>
<keyword evidence="3" id="KW-0539">Nucleus</keyword>